<dbReference type="EMBL" id="KL198008">
    <property type="protein sequence ID" value="KDQ27319.1"/>
    <property type="molecule type" value="Genomic_DNA"/>
</dbReference>
<accession>A0A067NHM8</accession>
<gene>
    <name evidence="3" type="ORF">PLEOSDRAFT_1104010</name>
</gene>
<dbReference type="Proteomes" id="UP000027073">
    <property type="component" value="Unassembled WGS sequence"/>
</dbReference>
<proteinExistence type="predicted"/>
<dbReference type="AlphaFoldDB" id="A0A067NHM8"/>
<keyword evidence="2" id="KW-0472">Membrane</keyword>
<sequence>MAYRCRHLPLPPNPSTPAVVVVVARTAKYAPGINISTRIPPLASLFDAPRMRLQRAHGHHIEIKMAHKSTYRSPSPHCSLRLLLFIPIFVFRPISTQLLSVVLTSSAASFSTVTINVAAAADAHLDQHGRVSPFLSSFVPRLAFVLVLLCLVFLHLPILHSGTPPSFLVPRIPAPPVADLSHHTPSPSPSPAQSHRPRNPTASQQTRERLSIYCLPARLPASPFRAQSADAPFVHDQLFVFSAQGKRATEEGSKKAE</sequence>
<evidence type="ECO:0000313" key="3">
    <source>
        <dbReference type="EMBL" id="KDQ27319.1"/>
    </source>
</evidence>
<evidence type="ECO:0000256" key="1">
    <source>
        <dbReference type="SAM" id="MobiDB-lite"/>
    </source>
</evidence>
<evidence type="ECO:0000313" key="4">
    <source>
        <dbReference type="Proteomes" id="UP000027073"/>
    </source>
</evidence>
<feature type="region of interest" description="Disordered" evidence="1">
    <location>
        <begin position="178"/>
        <end position="207"/>
    </location>
</feature>
<reference evidence="4" key="1">
    <citation type="journal article" date="2014" name="Proc. Natl. Acad. Sci. U.S.A.">
        <title>Extensive sampling of basidiomycete genomes demonstrates inadequacy of the white-rot/brown-rot paradigm for wood decay fungi.</title>
        <authorList>
            <person name="Riley R."/>
            <person name="Salamov A.A."/>
            <person name="Brown D.W."/>
            <person name="Nagy L.G."/>
            <person name="Floudas D."/>
            <person name="Held B.W."/>
            <person name="Levasseur A."/>
            <person name="Lombard V."/>
            <person name="Morin E."/>
            <person name="Otillar R."/>
            <person name="Lindquist E.A."/>
            <person name="Sun H."/>
            <person name="LaButti K.M."/>
            <person name="Schmutz J."/>
            <person name="Jabbour D."/>
            <person name="Luo H."/>
            <person name="Baker S.E."/>
            <person name="Pisabarro A.G."/>
            <person name="Walton J.D."/>
            <person name="Blanchette R.A."/>
            <person name="Henrissat B."/>
            <person name="Martin F."/>
            <person name="Cullen D."/>
            <person name="Hibbett D.S."/>
            <person name="Grigoriev I.V."/>
        </authorList>
    </citation>
    <scope>NUCLEOTIDE SEQUENCE [LARGE SCALE GENOMIC DNA]</scope>
    <source>
        <strain evidence="4">PC15</strain>
    </source>
</reference>
<dbReference type="InParanoid" id="A0A067NHM8"/>
<evidence type="ECO:0000256" key="2">
    <source>
        <dbReference type="SAM" id="Phobius"/>
    </source>
</evidence>
<keyword evidence="2" id="KW-0812">Transmembrane</keyword>
<protein>
    <submittedName>
        <fullName evidence="3">Uncharacterized protein</fullName>
    </submittedName>
</protein>
<dbReference type="VEuPathDB" id="FungiDB:PLEOSDRAFT_1104010"/>
<dbReference type="HOGENOM" id="CLU_1082276_0_0_1"/>
<organism evidence="3 4">
    <name type="scientific">Pleurotus ostreatus (strain PC15)</name>
    <name type="common">Oyster mushroom</name>
    <dbReference type="NCBI Taxonomy" id="1137138"/>
    <lineage>
        <taxon>Eukaryota</taxon>
        <taxon>Fungi</taxon>
        <taxon>Dikarya</taxon>
        <taxon>Basidiomycota</taxon>
        <taxon>Agaricomycotina</taxon>
        <taxon>Agaricomycetes</taxon>
        <taxon>Agaricomycetidae</taxon>
        <taxon>Agaricales</taxon>
        <taxon>Pleurotineae</taxon>
        <taxon>Pleurotaceae</taxon>
        <taxon>Pleurotus</taxon>
    </lineage>
</organism>
<keyword evidence="2" id="KW-1133">Transmembrane helix</keyword>
<name>A0A067NHM8_PLEO1</name>
<feature type="transmembrane region" description="Helical" evidence="2">
    <location>
        <begin position="142"/>
        <end position="160"/>
    </location>
</feature>